<gene>
    <name evidence="1" type="ORF">HMPREF9180_0955</name>
</gene>
<evidence type="ECO:0000313" key="1">
    <source>
        <dbReference type="EMBL" id="EFX40402.1"/>
    </source>
</evidence>
<dbReference type="EMBL" id="AEVF01000011">
    <property type="protein sequence ID" value="EFX40402.1"/>
    <property type="molecule type" value="Genomic_DNA"/>
</dbReference>
<organism evidence="1 2">
    <name type="scientific">Streptococcus peroris ATCC 700780</name>
    <dbReference type="NCBI Taxonomy" id="888746"/>
    <lineage>
        <taxon>Bacteria</taxon>
        <taxon>Bacillati</taxon>
        <taxon>Bacillota</taxon>
        <taxon>Bacilli</taxon>
        <taxon>Lactobacillales</taxon>
        <taxon>Streptococcaceae</taxon>
        <taxon>Streptococcus</taxon>
    </lineage>
</organism>
<protein>
    <recommendedName>
        <fullName evidence="3">Lipoprotein</fullName>
    </recommendedName>
</protein>
<reference evidence="1 2" key="1">
    <citation type="submission" date="2010-12" db="EMBL/GenBank/DDBJ databases">
        <authorList>
            <person name="Muzny D."/>
            <person name="Qin X."/>
            <person name="Deng J."/>
            <person name="Jiang H."/>
            <person name="Liu Y."/>
            <person name="Qu J."/>
            <person name="Song X.-Z."/>
            <person name="Zhang L."/>
            <person name="Thornton R."/>
            <person name="Coyle M."/>
            <person name="Francisco L."/>
            <person name="Jackson L."/>
            <person name="Javaid M."/>
            <person name="Korchina V."/>
            <person name="Kovar C."/>
            <person name="Mata R."/>
            <person name="Mathew T."/>
            <person name="Ngo R."/>
            <person name="Nguyen L."/>
            <person name="Nguyen N."/>
            <person name="Okwuonu G."/>
            <person name="Ongeri F."/>
            <person name="Pham C."/>
            <person name="Simmons D."/>
            <person name="Wilczek-Boney K."/>
            <person name="Hale W."/>
            <person name="Jakkamsetti A."/>
            <person name="Pham P."/>
            <person name="Ruth R."/>
            <person name="San Lucas F."/>
            <person name="Warren J."/>
            <person name="Zhang J."/>
            <person name="Zhao Z."/>
            <person name="Zhou C."/>
            <person name="Zhu D."/>
            <person name="Lee S."/>
            <person name="Bess C."/>
            <person name="Blankenburg K."/>
            <person name="Forbes L."/>
            <person name="Fu Q."/>
            <person name="Gubbala S."/>
            <person name="Hirani K."/>
            <person name="Jayaseelan J.C."/>
            <person name="Lara F."/>
            <person name="Munidasa M."/>
            <person name="Palculict T."/>
            <person name="Patil S."/>
            <person name="Pu L.-L."/>
            <person name="Saada N."/>
            <person name="Tang L."/>
            <person name="Weissenberger G."/>
            <person name="Zhu Y."/>
            <person name="Hemphill L."/>
            <person name="Shang Y."/>
            <person name="Youmans B."/>
            <person name="Ayvaz T."/>
            <person name="Ross M."/>
            <person name="Santibanez J."/>
            <person name="Aqrawi P."/>
            <person name="Gross S."/>
            <person name="Joshi V."/>
            <person name="Fowler G."/>
            <person name="Nazareth L."/>
            <person name="Reid J."/>
            <person name="Worley K."/>
            <person name="Petrosino J."/>
            <person name="Highlander S."/>
            <person name="Gibbs R."/>
        </authorList>
    </citation>
    <scope>NUCLEOTIDE SEQUENCE [LARGE SCALE GENOMIC DNA]</scope>
    <source>
        <strain evidence="1 2">ATCC 700780</strain>
    </source>
</reference>
<name>E8KBV0_9STRE</name>
<dbReference type="STRING" id="888746.HMPREF9180_0955"/>
<accession>E8KBV0</accession>
<dbReference type="HOGENOM" id="CLU_905904_0_0_9"/>
<comment type="caution">
    <text evidence="1">The sequence shown here is derived from an EMBL/GenBank/DDBJ whole genome shotgun (WGS) entry which is preliminary data.</text>
</comment>
<keyword evidence="2" id="KW-1185">Reference proteome</keyword>
<dbReference type="RefSeq" id="WP_006145720.1">
    <property type="nucleotide sequence ID" value="NZ_GL732463.1"/>
</dbReference>
<dbReference type="PROSITE" id="PS51257">
    <property type="entry name" value="PROKAR_LIPOPROTEIN"/>
    <property type="match status" value="1"/>
</dbReference>
<evidence type="ECO:0008006" key="3">
    <source>
        <dbReference type="Google" id="ProtNLM"/>
    </source>
</evidence>
<dbReference type="AlphaFoldDB" id="E8KBV0"/>
<proteinExistence type="predicted"/>
<sequence length="318" mass="37488">MKSKVLKKVIGLLLPTLTLFILSACNNYRVDRDLAKTAISNIRSVVEAAELEAEEYSTAAIDYNRYPNYVKGTRRVVDVYVDFEKDYVEKTPVLKYNPELKEVEKKIFFVFPKKTVYRLEMKYDSGDDDYDRFKKAYNTILQSDSLTFTYIKDDNLRKLYIKNSVELDYFNSIYSLVPKEEYNGNPKTRLEEQEKREAILKTDIEELTPLIEDLDPSRVNNLDEETFIRNRDTLLKRVVDNRSTFSIHIHTDIEQVRKQNLQVTNEDIDNWTDSDFQYLLAQIVEIEKLPRNTEVGFGISYKDNSHLYAYKTFSFVKQ</sequence>
<dbReference type="Proteomes" id="UP000010304">
    <property type="component" value="Unassembled WGS sequence"/>
</dbReference>
<evidence type="ECO:0000313" key="2">
    <source>
        <dbReference type="Proteomes" id="UP000010304"/>
    </source>
</evidence>